<dbReference type="PANTHER" id="PTHR33678:SF1">
    <property type="entry name" value="BLL1576 PROTEIN"/>
    <property type="match status" value="1"/>
</dbReference>
<dbReference type="Proteomes" id="UP000430670">
    <property type="component" value="Unassembled WGS sequence"/>
</dbReference>
<dbReference type="NCBIfam" id="NF033517">
    <property type="entry name" value="transpos_IS66"/>
    <property type="match status" value="1"/>
</dbReference>
<feature type="domain" description="Transposase IS66 central" evidence="2">
    <location>
        <begin position="196"/>
        <end position="477"/>
    </location>
</feature>
<proteinExistence type="predicted"/>
<sequence length="537" mass="61337">MEKIDCKGLSPEVTEYIARLEKQLQEQNAQLQEQSKTVETQKVQIDRLMNVLANFQKTMYGQSSEKSKYVLGEDPNQISLFNEAEAEAKIKAPEPDKVSISGYSRKAKRTKEELAADVPVVEILCELDKDKLDCEECGAKMRDLGKETVREELEIIPAQVRVLRYIRFNYVCENCEKETGEATIVKAPTPAPVIKKSLASASTVAHVMYQKYVNAMPLYRQEKDWANQGVALSRATLANWIIRSANDWLQPLWERMKSHLLQQPVVHADETVIQVLKEEGKKPSSESRMWVYCSGSTSTKPVVLFEYQPTRSGEHARRFLEGFCGYLQTDGYSGYDKVPYVTRCGCWAHQRRKYENAMPKKAVEDSAATIGFEYCNQLFAIEKELAKLTPEERKEKRQEKSKPVLEAYWSWLETVNPLKGSKLGEAITYSINQKDTLCAFLEDGRIELSNNRVENAIRPFVVGRRGWLFSDTKKGANASAVVYSMVETAKSNNLNVYMYLVHIFSKLPELDFKANPELLGDFMPWSDKLPDYCRKTN</sequence>
<dbReference type="InterPro" id="IPR004291">
    <property type="entry name" value="Transposase_IS66_central"/>
</dbReference>
<keyword evidence="1" id="KW-0175">Coiled coil</keyword>
<name>A0A6I3SPU3_HELMO</name>
<reference evidence="5 6" key="1">
    <citation type="submission" date="2019-11" db="EMBL/GenBank/DDBJ databases">
        <title>Whole-genome sequence of a the green, strictly anaerobic photosynthetic bacterium Heliobacillus mobilis DSM 6151.</title>
        <authorList>
            <person name="Kyndt J.A."/>
            <person name="Meyer T.E."/>
        </authorList>
    </citation>
    <scope>NUCLEOTIDE SEQUENCE [LARGE SCALE GENOMIC DNA]</scope>
    <source>
        <strain evidence="5 6">DSM 6151</strain>
    </source>
</reference>
<organism evidence="5 6">
    <name type="scientific">Heliobacterium mobile</name>
    <name type="common">Heliobacillus mobilis</name>
    <dbReference type="NCBI Taxonomy" id="28064"/>
    <lineage>
        <taxon>Bacteria</taxon>
        <taxon>Bacillati</taxon>
        <taxon>Bacillota</taxon>
        <taxon>Clostridia</taxon>
        <taxon>Eubacteriales</taxon>
        <taxon>Heliobacteriaceae</taxon>
        <taxon>Heliobacterium</taxon>
    </lineage>
</organism>
<keyword evidence="6" id="KW-1185">Reference proteome</keyword>
<gene>
    <name evidence="5" type="ORF">GJ688_19415</name>
</gene>
<dbReference type="OrthoDB" id="9760067at2"/>
<dbReference type="Pfam" id="PF03050">
    <property type="entry name" value="DDE_Tnp_IS66"/>
    <property type="match status" value="1"/>
</dbReference>
<dbReference type="Pfam" id="PF13005">
    <property type="entry name" value="zf-IS66"/>
    <property type="match status" value="1"/>
</dbReference>
<comment type="caution">
    <text evidence="5">The sequence shown here is derived from an EMBL/GenBank/DDBJ whole genome shotgun (WGS) entry which is preliminary data.</text>
</comment>
<feature type="domain" description="Transposase IS66 zinc-finger binding" evidence="3">
    <location>
        <begin position="134"/>
        <end position="176"/>
    </location>
</feature>
<evidence type="ECO:0000256" key="1">
    <source>
        <dbReference type="SAM" id="Coils"/>
    </source>
</evidence>
<feature type="domain" description="Transposase TnpC homeodomain" evidence="4">
    <location>
        <begin position="47"/>
        <end position="123"/>
    </location>
</feature>
<dbReference type="InterPro" id="IPR024474">
    <property type="entry name" value="Znf_dom_IS66"/>
</dbReference>
<evidence type="ECO:0000259" key="3">
    <source>
        <dbReference type="Pfam" id="PF13005"/>
    </source>
</evidence>
<evidence type="ECO:0000313" key="5">
    <source>
        <dbReference type="EMBL" id="MTV51068.1"/>
    </source>
</evidence>
<feature type="coiled-coil region" evidence="1">
    <location>
        <begin position="17"/>
        <end position="44"/>
    </location>
</feature>
<dbReference type="InterPro" id="IPR024463">
    <property type="entry name" value="Transposase_TnpC_homeodom"/>
</dbReference>
<accession>A0A6I3SPU3</accession>
<evidence type="ECO:0000313" key="6">
    <source>
        <dbReference type="Proteomes" id="UP000430670"/>
    </source>
</evidence>
<evidence type="ECO:0000259" key="2">
    <source>
        <dbReference type="Pfam" id="PF03050"/>
    </source>
</evidence>
<dbReference type="Pfam" id="PF13007">
    <property type="entry name" value="LZ_Tnp_IS66"/>
    <property type="match status" value="1"/>
</dbReference>
<dbReference type="InterPro" id="IPR052344">
    <property type="entry name" value="Transposase-related"/>
</dbReference>
<evidence type="ECO:0000259" key="4">
    <source>
        <dbReference type="Pfam" id="PF13007"/>
    </source>
</evidence>
<protein>
    <submittedName>
        <fullName evidence="5">IS66 family transposase</fullName>
    </submittedName>
</protein>
<dbReference type="RefSeq" id="WP_155478146.1">
    <property type="nucleotide sequence ID" value="NZ_WNKU01000072.1"/>
</dbReference>
<dbReference type="EMBL" id="WNKU01000072">
    <property type="protein sequence ID" value="MTV51068.1"/>
    <property type="molecule type" value="Genomic_DNA"/>
</dbReference>
<dbReference type="AlphaFoldDB" id="A0A6I3SPU3"/>
<dbReference type="PANTHER" id="PTHR33678">
    <property type="entry name" value="BLL1576 PROTEIN"/>
    <property type="match status" value="1"/>
</dbReference>